<dbReference type="GO" id="GO:0006950">
    <property type="term" value="P:response to stress"/>
    <property type="evidence" value="ECO:0007669"/>
    <property type="project" value="UniProtKB-ARBA"/>
</dbReference>
<dbReference type="PROSITE" id="PS00297">
    <property type="entry name" value="HSP70_1"/>
    <property type="match status" value="1"/>
</dbReference>
<dbReference type="Gene3D" id="3.90.640.10">
    <property type="entry name" value="Actin, Chain A, domain 4"/>
    <property type="match status" value="1"/>
</dbReference>
<evidence type="ECO:0000313" key="6">
    <source>
        <dbReference type="Proteomes" id="UP000694843"/>
    </source>
</evidence>
<evidence type="ECO:0000256" key="2">
    <source>
        <dbReference type="ARBA" id="ARBA00022741"/>
    </source>
</evidence>
<dbReference type="PRINTS" id="PR00301">
    <property type="entry name" value="HEATSHOCK70"/>
</dbReference>
<keyword evidence="6" id="KW-1185">Reference proteome</keyword>
<dbReference type="PANTHER" id="PTHR19375">
    <property type="entry name" value="HEAT SHOCK PROTEIN 70KDA"/>
    <property type="match status" value="1"/>
</dbReference>
<dbReference type="RefSeq" id="XP_018021655.1">
    <property type="nucleotide sequence ID" value="XM_018166166.2"/>
</dbReference>
<keyword evidence="3 4" id="KW-0067">ATP-binding</keyword>
<keyword evidence="2 4" id="KW-0547">Nucleotide-binding</keyword>
<protein>
    <submittedName>
        <fullName evidence="7">Heat shock 70 kDa protein II-like</fullName>
    </submittedName>
</protein>
<accession>A0A8B7P6S2</accession>
<comment type="similarity">
    <text evidence="1 4">Belongs to the heat shock protein 70 family.</text>
</comment>
<gene>
    <name evidence="7" type="primary">LOC108677863</name>
</gene>
<evidence type="ECO:0000313" key="7">
    <source>
        <dbReference type="RefSeq" id="XP_018021655.1"/>
    </source>
</evidence>
<dbReference type="Gene3D" id="3.30.420.40">
    <property type="match status" value="2"/>
</dbReference>
<dbReference type="GeneID" id="108677863"/>
<evidence type="ECO:0000256" key="3">
    <source>
        <dbReference type="ARBA" id="ARBA00022840"/>
    </source>
</evidence>
<organism evidence="6 7">
    <name type="scientific">Hyalella azteca</name>
    <name type="common">Amphipod</name>
    <dbReference type="NCBI Taxonomy" id="294128"/>
    <lineage>
        <taxon>Eukaryota</taxon>
        <taxon>Metazoa</taxon>
        <taxon>Ecdysozoa</taxon>
        <taxon>Arthropoda</taxon>
        <taxon>Crustacea</taxon>
        <taxon>Multicrustacea</taxon>
        <taxon>Malacostraca</taxon>
        <taxon>Eumalacostraca</taxon>
        <taxon>Peracarida</taxon>
        <taxon>Amphipoda</taxon>
        <taxon>Senticaudata</taxon>
        <taxon>Talitrida</taxon>
        <taxon>Talitroidea</taxon>
        <taxon>Hyalellidae</taxon>
        <taxon>Hyalella</taxon>
    </lineage>
</organism>
<dbReference type="KEGG" id="hazt:108677863"/>
<dbReference type="InterPro" id="IPR029048">
    <property type="entry name" value="HSP70_C_sf"/>
</dbReference>
<dbReference type="GO" id="GO:0140662">
    <property type="term" value="F:ATP-dependent protein folding chaperone"/>
    <property type="evidence" value="ECO:0007669"/>
    <property type="project" value="InterPro"/>
</dbReference>
<dbReference type="InterPro" id="IPR043129">
    <property type="entry name" value="ATPase_NBD"/>
</dbReference>
<dbReference type="FunFam" id="3.30.420.40:FF:000026">
    <property type="entry name" value="Heat shock protein 70"/>
    <property type="match status" value="1"/>
</dbReference>
<dbReference type="OMA" id="XACERAK"/>
<dbReference type="SUPFAM" id="SSF100920">
    <property type="entry name" value="Heat shock protein 70kD (HSP70), peptide-binding domain"/>
    <property type="match status" value="2"/>
</dbReference>
<dbReference type="SUPFAM" id="SSF53067">
    <property type="entry name" value="Actin-like ATPase domain"/>
    <property type="match status" value="2"/>
</dbReference>
<keyword evidence="5" id="KW-0175">Coiled coil</keyword>
<proteinExistence type="inferred from homology"/>
<dbReference type="FunFam" id="3.90.640.10:FF:000002">
    <property type="entry name" value="Heat shock 70 kDa"/>
    <property type="match status" value="1"/>
</dbReference>
<dbReference type="FunFam" id="3.30.30.30:FF:000001">
    <property type="entry name" value="heat shock 70 kDa protein-like"/>
    <property type="match status" value="1"/>
</dbReference>
<name>A0A8B7P6S2_HYAAZ</name>
<dbReference type="GO" id="GO:0005524">
    <property type="term" value="F:ATP binding"/>
    <property type="evidence" value="ECO:0007669"/>
    <property type="project" value="UniProtKB-KW"/>
</dbReference>
<dbReference type="Gene3D" id="3.30.30.30">
    <property type="match status" value="1"/>
</dbReference>
<dbReference type="AlphaFoldDB" id="A0A8B7P6S2"/>
<evidence type="ECO:0000256" key="4">
    <source>
        <dbReference type="RuleBase" id="RU003322"/>
    </source>
</evidence>
<dbReference type="PROSITE" id="PS01036">
    <property type="entry name" value="HSP70_3"/>
    <property type="match status" value="1"/>
</dbReference>
<dbReference type="InterPro" id="IPR018181">
    <property type="entry name" value="Heat_shock_70_CS"/>
</dbReference>
<dbReference type="Gene3D" id="1.20.1270.10">
    <property type="match status" value="2"/>
</dbReference>
<dbReference type="SUPFAM" id="SSF100934">
    <property type="entry name" value="Heat shock protein 70kD (HSP70), C-terminal subdomain"/>
    <property type="match status" value="2"/>
</dbReference>
<feature type="coiled-coil region" evidence="5">
    <location>
        <begin position="358"/>
        <end position="392"/>
    </location>
</feature>
<evidence type="ECO:0000256" key="5">
    <source>
        <dbReference type="SAM" id="Coils"/>
    </source>
</evidence>
<reference evidence="7" key="1">
    <citation type="submission" date="2025-08" db="UniProtKB">
        <authorList>
            <consortium name="RefSeq"/>
        </authorList>
    </citation>
    <scope>IDENTIFICATION</scope>
    <source>
        <tissue evidence="7">Whole organism</tissue>
    </source>
</reference>
<dbReference type="InterPro" id="IPR029047">
    <property type="entry name" value="HSP70_peptide-bd_sf"/>
</dbReference>
<dbReference type="Pfam" id="PF00012">
    <property type="entry name" value="HSP70"/>
    <property type="match status" value="2"/>
</dbReference>
<dbReference type="Gene3D" id="2.60.34.10">
    <property type="entry name" value="Substrate Binding Domain Of DNAk, Chain A, domain 1"/>
    <property type="match status" value="1"/>
</dbReference>
<dbReference type="OrthoDB" id="2401965at2759"/>
<dbReference type="FunFam" id="2.60.34.10:FF:000012">
    <property type="entry name" value="Heat shock 70 kDa protein"/>
    <property type="match status" value="1"/>
</dbReference>
<sequence length="717" mass="80387">DTATGRNEEIVIRCNKGRLPKHEVERMITEAKEFQKEDDKKEKLRAARHELETLCVEVKDLISEQRDDDLENLELDNFWGVYTDTEEWLDEAEQATEEEYRSRYDALVEVKERMTPVLGIDLGTTNSCVAVVHNGHVEVIANDMGNRITPSCVAFTRGERLIGDAAKAQAIFNPYNTIFDAKRLMGRKYDDKNVQKRIELWPFNVVESSSGDPRFRVEYKNETKDFSPEEISAMILGKMKTIAETYIGSPVTDAVVTVPAYFNDSQRQATMDAGKIAGLNIVSLLNEPTAAAIAYGFNQKKGMRQNVLAFDFGGGTFDVAILSLAENDFEVIATSGDTFLGGSDIDERLIKHFMKKIKEEHRKDISKHSKALTKLRNACERAKRNVSSATHSPVLVEGLFDGIDFQSTLSQARLNKLCSDLFDKTIDLVEEVLKSSKMVVGDIDEIVLAGGSTRIPKIQELLQKKFNNKKLNKKIHPDEAVAYGAALYAASTSGDKTIENITLVDVTPLTLGINILGNMTKSIIPRNTKLPAIRTGKFVTTVDGQSGVDIKVYEGERLRSDENNLLGEFALENIQQAKKGVPQIEVTFVVDKNGILTVTAEDAATGSNEEIVIHCNKGRLPKKEVERMIVEAKELEKCDKNMKKLRASRHELEILCIELKDLISEQRNNNLLQKEDAVSFLGVCTDTEEWLDENEQAAEEEYRSRRSALLKVKERVL</sequence>
<dbReference type="CDD" id="cd24028">
    <property type="entry name" value="ASKHA_NBD_HSP70_HSPA1-like"/>
    <property type="match status" value="1"/>
</dbReference>
<dbReference type="Proteomes" id="UP000694843">
    <property type="component" value="Unplaced"/>
</dbReference>
<dbReference type="InterPro" id="IPR013126">
    <property type="entry name" value="Hsp_70_fam"/>
</dbReference>
<feature type="non-terminal residue" evidence="7">
    <location>
        <position position="1"/>
    </location>
</feature>
<evidence type="ECO:0000256" key="1">
    <source>
        <dbReference type="ARBA" id="ARBA00007381"/>
    </source>
</evidence>